<dbReference type="Gene3D" id="2.60.40.1120">
    <property type="entry name" value="Carboxypeptidase-like, regulatory domain"/>
    <property type="match status" value="1"/>
</dbReference>
<dbReference type="AlphaFoldDB" id="A0A7W5ZJI2"/>
<accession>A0A7W5ZJI2</accession>
<protein>
    <recommendedName>
        <fullName evidence="4">Carboxypeptidase regulatory-like domain-containing protein</fullName>
    </recommendedName>
</protein>
<evidence type="ECO:0000256" key="1">
    <source>
        <dbReference type="SAM" id="SignalP"/>
    </source>
</evidence>
<feature type="chain" id="PRO_5031372902" description="Carboxypeptidase regulatory-like domain-containing protein" evidence="1">
    <location>
        <begin position="32"/>
        <end position="276"/>
    </location>
</feature>
<dbReference type="PROSITE" id="PS51257">
    <property type="entry name" value="PROKAR_LIPOPROTEIN"/>
    <property type="match status" value="1"/>
</dbReference>
<feature type="signal peptide" evidence="1">
    <location>
        <begin position="1"/>
        <end position="31"/>
    </location>
</feature>
<dbReference type="EMBL" id="JACIBY010000004">
    <property type="protein sequence ID" value="MBB3838447.1"/>
    <property type="molecule type" value="Genomic_DNA"/>
</dbReference>
<sequence>MTTSRLTAFFFLLAGLLVMSCEVTPMNPNNAQPYTISGTVKDAAGNPLRGARIRVENPNGNNIHYTATTNEAGKYSVTVSAIGGYKIYAWKESVFEDQLYQIRLGMEKESDYDAFNVPASGTTKDFVWKLSGRIPDRVASKENGTGYFGGTIKFINYNAFTDEMPAGTEVSVLFTPVAEAKYLDGTSAVGKTIERKFTIASGVGQAYYLNDIPATKYKITVSSLKNGVKKAVHVASGSSDEFLANAEYYFKPEGGSGSYENGLISPNEYYYYLMSK</sequence>
<dbReference type="SUPFAM" id="SSF49464">
    <property type="entry name" value="Carboxypeptidase regulatory domain-like"/>
    <property type="match status" value="1"/>
</dbReference>
<evidence type="ECO:0000313" key="3">
    <source>
        <dbReference type="Proteomes" id="UP000541352"/>
    </source>
</evidence>
<organism evidence="2 3">
    <name type="scientific">Runella defluvii</name>
    <dbReference type="NCBI Taxonomy" id="370973"/>
    <lineage>
        <taxon>Bacteria</taxon>
        <taxon>Pseudomonadati</taxon>
        <taxon>Bacteroidota</taxon>
        <taxon>Cytophagia</taxon>
        <taxon>Cytophagales</taxon>
        <taxon>Spirosomataceae</taxon>
        <taxon>Runella</taxon>
    </lineage>
</organism>
<evidence type="ECO:0000313" key="2">
    <source>
        <dbReference type="EMBL" id="MBB3838447.1"/>
    </source>
</evidence>
<keyword evidence="1" id="KW-0732">Signal</keyword>
<dbReference type="Pfam" id="PF13620">
    <property type="entry name" value="CarboxypepD_reg"/>
    <property type="match status" value="1"/>
</dbReference>
<dbReference type="Proteomes" id="UP000541352">
    <property type="component" value="Unassembled WGS sequence"/>
</dbReference>
<keyword evidence="3" id="KW-1185">Reference proteome</keyword>
<evidence type="ECO:0008006" key="4">
    <source>
        <dbReference type="Google" id="ProtNLM"/>
    </source>
</evidence>
<dbReference type="InterPro" id="IPR008969">
    <property type="entry name" value="CarboxyPept-like_regulatory"/>
</dbReference>
<name>A0A7W5ZJI2_9BACT</name>
<reference evidence="2 3" key="1">
    <citation type="submission" date="2020-08" db="EMBL/GenBank/DDBJ databases">
        <title>Genomic Encyclopedia of Type Strains, Phase IV (KMG-IV): sequencing the most valuable type-strain genomes for metagenomic binning, comparative biology and taxonomic classification.</title>
        <authorList>
            <person name="Goeker M."/>
        </authorList>
    </citation>
    <scope>NUCLEOTIDE SEQUENCE [LARGE SCALE GENOMIC DNA]</scope>
    <source>
        <strain evidence="2 3">DSM 17976</strain>
    </source>
</reference>
<proteinExistence type="predicted"/>
<comment type="caution">
    <text evidence="2">The sequence shown here is derived from an EMBL/GenBank/DDBJ whole genome shotgun (WGS) entry which is preliminary data.</text>
</comment>
<dbReference type="RefSeq" id="WP_221225611.1">
    <property type="nucleotide sequence ID" value="NZ_JACIBY010000004.1"/>
</dbReference>
<gene>
    <name evidence="2" type="ORF">FHS57_002452</name>
</gene>